<protein>
    <submittedName>
        <fullName evidence="5">TldD/PmbA family protein</fullName>
    </submittedName>
</protein>
<evidence type="ECO:0000259" key="2">
    <source>
        <dbReference type="Pfam" id="PF01523"/>
    </source>
</evidence>
<dbReference type="Gene3D" id="3.30.2290.10">
    <property type="entry name" value="PmbA/TldD superfamily"/>
    <property type="match status" value="1"/>
</dbReference>
<dbReference type="InterPro" id="IPR047657">
    <property type="entry name" value="PmbA"/>
</dbReference>
<dbReference type="InterPro" id="IPR045569">
    <property type="entry name" value="Metalloprtase-TldD/E_C"/>
</dbReference>
<dbReference type="PANTHER" id="PTHR43421">
    <property type="entry name" value="METALLOPROTEASE PMBA"/>
    <property type="match status" value="1"/>
</dbReference>
<name>A0ABS1GFQ7_9AQUI</name>
<dbReference type="Pfam" id="PF19290">
    <property type="entry name" value="PmbA_TldD_2nd"/>
    <property type="match status" value="1"/>
</dbReference>
<feature type="domain" description="Metalloprotease TldD/E C-terminal" evidence="3">
    <location>
        <begin position="219"/>
        <end position="431"/>
    </location>
</feature>
<feature type="domain" description="Metalloprotease TldD/E central" evidence="4">
    <location>
        <begin position="108"/>
        <end position="211"/>
    </location>
</feature>
<organism evidence="5 6">
    <name type="scientific">Persephonella atlantica</name>
    <dbReference type="NCBI Taxonomy" id="2699429"/>
    <lineage>
        <taxon>Bacteria</taxon>
        <taxon>Pseudomonadati</taxon>
        <taxon>Aquificota</taxon>
        <taxon>Aquificia</taxon>
        <taxon>Aquificales</taxon>
        <taxon>Hydrogenothermaceae</taxon>
        <taxon>Persephonella</taxon>
    </lineage>
</organism>
<reference evidence="5 6" key="1">
    <citation type="journal article" date="2021" name="Syst. Appl. Microbiol.">
        <title>Persephonella atlantica sp. nov.: How to adapt to physico-chemical gradients in high temperature hydrothermal habitats.</title>
        <authorList>
            <person name="Francois D.X."/>
            <person name="Godfroy A."/>
            <person name="Mathien C."/>
            <person name="Aube J."/>
            <person name="Cathalot C."/>
            <person name="Lesongeur F."/>
            <person name="L'Haridon S."/>
            <person name="Philippon X."/>
            <person name="Roussel E.G."/>
        </authorList>
    </citation>
    <scope>NUCLEOTIDE SEQUENCE [LARGE SCALE GENOMIC DNA]</scope>
    <source>
        <strain evidence="5 6">MO1340</strain>
    </source>
</reference>
<sequence>MEVISAVKKLLKGYQWEIYLLETKKLKSSSKNFQIESLIKSEDTGIGIRVFKDKRVGFSYLTNINKNSIEKAVKKAVDMSKVADVEEFPLPERVAEQIPEEYDSFTAEKIKLEEKINIPVEIELSIKKRDSRIKNVRECSFSETVFFYRIINSEGLDVSEKGTVYTVSISPVAEENGNSQIVWGFTQSRYLKKLDLDKVVEETVKNAVNLLKAKPIKTTEIPVLFPPYAFSQILQAFYPAFSGEFLIKRKNRLNIGDRAGVEQLNITDDGRMFNGIMTRNYDDEGTPTQKTPVIKNGTVENFLHSIHTAAAVGEKSTGNGFRNSYRDTPSVKPSNLFVEKGNREINYPDRYFYVVEMLGLHTSNPVTGDFSVGVSGFVMRRNEIVQPVAGVTLSGNFFDMLKQIVQIGNDLKFYRNFGSPSILIDRLVIGGV</sequence>
<dbReference type="InterPro" id="IPR035068">
    <property type="entry name" value="TldD/PmbA_N"/>
</dbReference>
<dbReference type="Pfam" id="PF01523">
    <property type="entry name" value="PmbA_TldD_1st"/>
    <property type="match status" value="1"/>
</dbReference>
<dbReference type="EMBL" id="JAACYA010000001">
    <property type="protein sequence ID" value="MBK3331715.1"/>
    <property type="molecule type" value="Genomic_DNA"/>
</dbReference>
<evidence type="ECO:0000313" key="6">
    <source>
        <dbReference type="Proteomes" id="UP000772812"/>
    </source>
</evidence>
<evidence type="ECO:0000259" key="4">
    <source>
        <dbReference type="Pfam" id="PF19290"/>
    </source>
</evidence>
<evidence type="ECO:0000313" key="5">
    <source>
        <dbReference type="EMBL" id="MBK3331715.1"/>
    </source>
</evidence>
<dbReference type="InterPro" id="IPR045570">
    <property type="entry name" value="Metalloprtase-TldD/E_cen_dom"/>
</dbReference>
<dbReference type="InterPro" id="IPR036059">
    <property type="entry name" value="TldD/PmbA_sf"/>
</dbReference>
<evidence type="ECO:0000256" key="1">
    <source>
        <dbReference type="ARBA" id="ARBA00005836"/>
    </source>
</evidence>
<dbReference type="Pfam" id="PF19289">
    <property type="entry name" value="PmbA_TldD_3rd"/>
    <property type="match status" value="1"/>
</dbReference>
<dbReference type="PANTHER" id="PTHR43421:SF1">
    <property type="entry name" value="METALLOPROTEASE PMBA"/>
    <property type="match status" value="1"/>
</dbReference>
<proteinExistence type="inferred from homology"/>
<evidence type="ECO:0000259" key="3">
    <source>
        <dbReference type="Pfam" id="PF19289"/>
    </source>
</evidence>
<keyword evidence="6" id="KW-1185">Reference proteome</keyword>
<gene>
    <name evidence="5" type="ORF">GWK41_01380</name>
</gene>
<accession>A0ABS1GFQ7</accession>
<comment type="similarity">
    <text evidence="1">Belongs to the peptidase U62 family.</text>
</comment>
<dbReference type="Proteomes" id="UP000772812">
    <property type="component" value="Unassembled WGS sequence"/>
</dbReference>
<comment type="caution">
    <text evidence="5">The sequence shown here is derived from an EMBL/GenBank/DDBJ whole genome shotgun (WGS) entry which is preliminary data.</text>
</comment>
<dbReference type="RefSeq" id="WP_200673122.1">
    <property type="nucleotide sequence ID" value="NZ_JAACYA010000001.1"/>
</dbReference>
<dbReference type="SUPFAM" id="SSF111283">
    <property type="entry name" value="Putative modulator of DNA gyrase, PmbA/TldD"/>
    <property type="match status" value="1"/>
</dbReference>
<feature type="domain" description="Metalloprotease TldD/E N-terminal" evidence="2">
    <location>
        <begin position="16"/>
        <end position="79"/>
    </location>
</feature>
<dbReference type="InterPro" id="IPR002510">
    <property type="entry name" value="Metalloprtase-TldD/E_N"/>
</dbReference>